<evidence type="ECO:0000259" key="7">
    <source>
        <dbReference type="PROSITE" id="PS51194"/>
    </source>
</evidence>
<dbReference type="Pfam" id="PF00270">
    <property type="entry name" value="DEAD"/>
    <property type="match status" value="1"/>
</dbReference>
<evidence type="ECO:0000256" key="2">
    <source>
        <dbReference type="ARBA" id="ARBA00022801"/>
    </source>
</evidence>
<dbReference type="PANTHER" id="PTHR45766:SF6">
    <property type="entry name" value="SWI_SNF-RELATED MATRIX-ASSOCIATED ACTIN-DEPENDENT REGULATOR OF CHROMATIN SUBFAMILY A-LIKE PROTEIN 1"/>
    <property type="match status" value="1"/>
</dbReference>
<sequence>MTSPASGSLASRAPGTLVSARGRDWVVLPGGSEDLLIARPLDGDIEFTAALFPDEVCEPGFGLPVLGQDEIGDHTSAGLLRTALRIASASSAGPFRSLAGIAVQPRQYQLVPLMMALRMDTVRLLVADDVGIGKTVEAALIAKELLEQGSAARMAVLCSPALADQWQRELREKFGLEAELVLPSTADRLQKSVGSDEHTIFDHYPCTVVSTDFIKQRDRREAFLRTCPELLLVDEAHTCVGAGSGHQLRYDLLSQLAADPQRHLILVTATPHSGDPAAFAKLTGLLAPELGSLDPTVPAHRDILARHMVQRRRGDIRSFFGQDTPFPRDRKLGDTPYRLDEEYARFVADILAYSREQVRRPGGALRQRMSWWSVLALLRCVLSSPKAAAATLVVRAGIMAATSKEEADRLGRESVLELTDGEAQEGLDTIPGTRLDEVGDTAEDGSGTGRSSVGHRDVRRLKGFAERAEALCGPEHDAKLRALTDQVKALLVDGYDPIVFCRYIPTAEYVAAHLIEELDRYAHVAAVTGNLHPEARQDEIDRLVAKRGRHVLVATDCLSEGVNLQEHFGGVVHYDLSWNPTRHEQREGRVDRFGQSRDTVRAVTLFDTDTGIDGLVLEVLIRKYRDIADQTGVVVPLPRAGEDVLQALASSVLLRGRDTAVPQQLSLDLDLGGDAAIGSARDKLHKQWESAAERESRVVTKFAQSGMRPEEVERELAELRQALGDPGDVAAFAREAVRALGSSVRPDTRSGGFTSPAEPLPKGLQHALGVFEDDEQAAVPGAGQRSARTVKSKTRKAAAPRQLVFRADLPVAAGEHALSRTDPAVRAIARHILDTTLDPTVPERDRPAHRLGVVSTRAVTARTVLLLARYRMQLSIPGRAGRPSLDLVAEDARFLAWRTDPTDGTRSRLTDEQIADVLGADSDRNTLPALRTQQVALALSEFPDLDGEIRAYGNELADRLAAAHQRVRQHAGERGRSAGAAAARRITVTPAGPPDRPDRPDLPDVLGLYVYLPVRGAAQ</sequence>
<feature type="domain" description="Helicase C-terminal" evidence="7">
    <location>
        <begin position="486"/>
        <end position="635"/>
    </location>
</feature>
<evidence type="ECO:0000256" key="5">
    <source>
        <dbReference type="SAM" id="MobiDB-lite"/>
    </source>
</evidence>
<feature type="region of interest" description="Disordered" evidence="5">
    <location>
        <begin position="970"/>
        <end position="1002"/>
    </location>
</feature>
<dbReference type="RefSeq" id="WP_330793276.1">
    <property type="nucleotide sequence ID" value="NZ_JAZEWV010000003.1"/>
</dbReference>
<dbReference type="SMART" id="SM00490">
    <property type="entry name" value="HELICc"/>
    <property type="match status" value="1"/>
</dbReference>
<dbReference type="SMART" id="SM00487">
    <property type="entry name" value="DEXDc"/>
    <property type="match status" value="1"/>
</dbReference>
<dbReference type="Gene3D" id="3.40.50.10810">
    <property type="entry name" value="Tandem AAA-ATPase domain"/>
    <property type="match status" value="1"/>
</dbReference>
<feature type="domain" description="Helicase ATP-binding" evidence="6">
    <location>
        <begin position="115"/>
        <end position="289"/>
    </location>
</feature>
<evidence type="ECO:0000313" key="8">
    <source>
        <dbReference type="EMBL" id="MEE4541387.1"/>
    </source>
</evidence>
<evidence type="ECO:0000256" key="4">
    <source>
        <dbReference type="ARBA" id="ARBA00022840"/>
    </source>
</evidence>
<dbReference type="InterPro" id="IPR038718">
    <property type="entry name" value="SNF2-like_sf"/>
</dbReference>
<evidence type="ECO:0000313" key="9">
    <source>
        <dbReference type="Proteomes" id="UP001344658"/>
    </source>
</evidence>
<gene>
    <name evidence="8" type="ORF">V2S66_05325</name>
</gene>
<proteinExistence type="predicted"/>
<dbReference type="GO" id="GO:0004386">
    <property type="term" value="F:helicase activity"/>
    <property type="evidence" value="ECO:0007669"/>
    <property type="project" value="UniProtKB-KW"/>
</dbReference>
<comment type="caution">
    <text evidence="8">The sequence shown here is derived from an EMBL/GenBank/DDBJ whole genome shotgun (WGS) entry which is preliminary data.</text>
</comment>
<dbReference type="InterPro" id="IPR001650">
    <property type="entry name" value="Helicase_C-like"/>
</dbReference>
<accession>A0ABU7P8H3</accession>
<dbReference type="CDD" id="cd18793">
    <property type="entry name" value="SF2_C_SNF"/>
    <property type="match status" value="1"/>
</dbReference>
<keyword evidence="1" id="KW-0547">Nucleotide-binding</keyword>
<feature type="region of interest" description="Disordered" evidence="5">
    <location>
        <begin position="426"/>
        <end position="454"/>
    </location>
</feature>
<organism evidence="8 9">
    <name type="scientific">Actinacidiphila polyblastidii</name>
    <dbReference type="NCBI Taxonomy" id="3110430"/>
    <lineage>
        <taxon>Bacteria</taxon>
        <taxon>Bacillati</taxon>
        <taxon>Actinomycetota</taxon>
        <taxon>Actinomycetes</taxon>
        <taxon>Kitasatosporales</taxon>
        <taxon>Streptomycetaceae</taxon>
        <taxon>Actinacidiphila</taxon>
    </lineage>
</organism>
<name>A0ABU7P8H3_9ACTN</name>
<dbReference type="PANTHER" id="PTHR45766">
    <property type="entry name" value="DNA ANNEALING HELICASE AND ENDONUCLEASE ZRANB3 FAMILY MEMBER"/>
    <property type="match status" value="1"/>
</dbReference>
<evidence type="ECO:0000256" key="1">
    <source>
        <dbReference type="ARBA" id="ARBA00022741"/>
    </source>
</evidence>
<dbReference type="Proteomes" id="UP001344658">
    <property type="component" value="Unassembled WGS sequence"/>
</dbReference>
<keyword evidence="9" id="KW-1185">Reference proteome</keyword>
<keyword evidence="4" id="KW-0067">ATP-binding</keyword>
<protein>
    <submittedName>
        <fullName evidence="8">Helicase-related protein</fullName>
    </submittedName>
</protein>
<evidence type="ECO:0000259" key="6">
    <source>
        <dbReference type="PROSITE" id="PS51192"/>
    </source>
</evidence>
<dbReference type="PROSITE" id="PS51192">
    <property type="entry name" value="HELICASE_ATP_BIND_1"/>
    <property type="match status" value="1"/>
</dbReference>
<dbReference type="EMBL" id="JAZEWV010000003">
    <property type="protein sequence ID" value="MEE4541387.1"/>
    <property type="molecule type" value="Genomic_DNA"/>
</dbReference>
<reference evidence="8 9" key="1">
    <citation type="submission" date="2023-12" db="EMBL/GenBank/DDBJ databases">
        <title>Streptomyces sp. V4-01.</title>
        <authorList>
            <person name="Somphong A."/>
            <person name="Phongsopitanun W."/>
        </authorList>
    </citation>
    <scope>NUCLEOTIDE SEQUENCE [LARGE SCALE GENOMIC DNA]</scope>
    <source>
        <strain evidence="8 9">V4-01</strain>
    </source>
</reference>
<dbReference type="InterPro" id="IPR011545">
    <property type="entry name" value="DEAD/DEAH_box_helicase_dom"/>
</dbReference>
<dbReference type="SUPFAM" id="SSF52540">
    <property type="entry name" value="P-loop containing nucleoside triphosphate hydrolases"/>
    <property type="match status" value="1"/>
</dbReference>
<dbReference type="InterPro" id="IPR049730">
    <property type="entry name" value="SNF2/RAD54-like_C"/>
</dbReference>
<dbReference type="Gene3D" id="3.40.50.300">
    <property type="entry name" value="P-loop containing nucleotide triphosphate hydrolases"/>
    <property type="match status" value="1"/>
</dbReference>
<dbReference type="PROSITE" id="PS51194">
    <property type="entry name" value="HELICASE_CTER"/>
    <property type="match status" value="1"/>
</dbReference>
<dbReference type="Pfam" id="PF00271">
    <property type="entry name" value="Helicase_C"/>
    <property type="match status" value="1"/>
</dbReference>
<dbReference type="CDD" id="cd18011">
    <property type="entry name" value="DEXDc_RapA"/>
    <property type="match status" value="1"/>
</dbReference>
<dbReference type="InterPro" id="IPR027417">
    <property type="entry name" value="P-loop_NTPase"/>
</dbReference>
<dbReference type="InterPro" id="IPR057342">
    <property type="entry name" value="DEXDc_RapA"/>
</dbReference>
<keyword evidence="3 8" id="KW-0347">Helicase</keyword>
<keyword evidence="2" id="KW-0378">Hydrolase</keyword>
<dbReference type="InterPro" id="IPR014001">
    <property type="entry name" value="Helicase_ATP-bd"/>
</dbReference>
<evidence type="ECO:0000256" key="3">
    <source>
        <dbReference type="ARBA" id="ARBA00022806"/>
    </source>
</evidence>